<evidence type="ECO:0000256" key="4">
    <source>
        <dbReference type="SAM" id="Coils"/>
    </source>
</evidence>
<evidence type="ECO:0000256" key="3">
    <source>
        <dbReference type="ARBA" id="ARBA00023012"/>
    </source>
</evidence>
<dbReference type="GO" id="GO:0000155">
    <property type="term" value="F:phosphorelay sensor kinase activity"/>
    <property type="evidence" value="ECO:0007669"/>
    <property type="project" value="InterPro"/>
</dbReference>
<keyword evidence="5" id="KW-0812">Transmembrane</keyword>
<evidence type="ECO:0000259" key="6">
    <source>
        <dbReference type="PROSITE" id="PS50109"/>
    </source>
</evidence>
<dbReference type="PANTHER" id="PTHR24421:SF55">
    <property type="entry name" value="SENSOR HISTIDINE KINASE YDFH"/>
    <property type="match status" value="1"/>
</dbReference>
<dbReference type="Gene3D" id="1.25.40.10">
    <property type="entry name" value="Tetratricopeptide repeat domain"/>
    <property type="match status" value="2"/>
</dbReference>
<dbReference type="SUPFAM" id="SSF48452">
    <property type="entry name" value="TPR-like"/>
    <property type="match status" value="1"/>
</dbReference>
<dbReference type="Gene3D" id="1.20.5.1930">
    <property type="match status" value="1"/>
</dbReference>
<protein>
    <submittedName>
        <fullName evidence="7">Histidine kinase-, DNA gyrase B-, and HSP90-like ATPase</fullName>
    </submittedName>
</protein>
<dbReference type="Proteomes" id="UP000192980">
    <property type="component" value="Unassembled WGS sequence"/>
</dbReference>
<keyword evidence="4" id="KW-0175">Coiled coil</keyword>
<evidence type="ECO:0000313" key="8">
    <source>
        <dbReference type="Proteomes" id="UP000192980"/>
    </source>
</evidence>
<dbReference type="Pfam" id="PF02518">
    <property type="entry name" value="HATPase_c"/>
    <property type="match status" value="1"/>
</dbReference>
<dbReference type="GO" id="GO:0016020">
    <property type="term" value="C:membrane"/>
    <property type="evidence" value="ECO:0007669"/>
    <property type="project" value="InterPro"/>
</dbReference>
<feature type="transmembrane region" description="Helical" evidence="5">
    <location>
        <begin position="502"/>
        <end position="522"/>
    </location>
</feature>
<proteinExistence type="predicted"/>
<keyword evidence="8" id="KW-1185">Reference proteome</keyword>
<organism evidence="7 8">
    <name type="scientific">Sphingobacterium psychroaquaticum</name>
    <dbReference type="NCBI Taxonomy" id="561061"/>
    <lineage>
        <taxon>Bacteria</taxon>
        <taxon>Pseudomonadati</taxon>
        <taxon>Bacteroidota</taxon>
        <taxon>Sphingobacteriia</taxon>
        <taxon>Sphingobacteriales</taxon>
        <taxon>Sphingobacteriaceae</taxon>
        <taxon>Sphingobacterium</taxon>
    </lineage>
</organism>
<keyword evidence="3" id="KW-0902">Two-component regulatory system</keyword>
<dbReference type="STRING" id="561061.SAMN05660862_1755"/>
<reference evidence="7 8" key="1">
    <citation type="submission" date="2017-04" db="EMBL/GenBank/DDBJ databases">
        <authorList>
            <person name="Afonso C.L."/>
            <person name="Miller P.J."/>
            <person name="Scott M.A."/>
            <person name="Spackman E."/>
            <person name="Goraichik I."/>
            <person name="Dimitrov K.M."/>
            <person name="Suarez D.L."/>
            <person name="Swayne D.E."/>
        </authorList>
    </citation>
    <scope>NUCLEOTIDE SEQUENCE [LARGE SCALE GENOMIC DNA]</scope>
    <source>
        <strain evidence="7 8">DSM 22418</strain>
    </source>
</reference>
<feature type="coiled-coil region" evidence="4">
    <location>
        <begin position="409"/>
        <end position="487"/>
    </location>
</feature>
<dbReference type="SMART" id="SM00387">
    <property type="entry name" value="HATPase_c"/>
    <property type="match status" value="1"/>
</dbReference>
<evidence type="ECO:0000256" key="2">
    <source>
        <dbReference type="ARBA" id="ARBA00022777"/>
    </source>
</evidence>
<dbReference type="Gene3D" id="3.30.565.10">
    <property type="entry name" value="Histidine kinase-like ATPase, C-terminal domain"/>
    <property type="match status" value="1"/>
</dbReference>
<dbReference type="InterPro" id="IPR036890">
    <property type="entry name" value="HATPase_C_sf"/>
</dbReference>
<name>A0A1X7JJP7_9SPHI</name>
<dbReference type="InterPro" id="IPR005467">
    <property type="entry name" value="His_kinase_dom"/>
</dbReference>
<keyword evidence="2 7" id="KW-0418">Kinase</keyword>
<keyword evidence="5" id="KW-1133">Transmembrane helix</keyword>
<dbReference type="OrthoDB" id="9778366at2"/>
<dbReference type="EMBL" id="FXAU01000003">
    <property type="protein sequence ID" value="SMG27981.1"/>
    <property type="molecule type" value="Genomic_DNA"/>
</dbReference>
<sequence>MANQRATIFLTRYILQSVRGKWIFLLLLFVPCLTKGQQLLDKLAYQYQSSKLNDPSKFYKAGKYAQALFFNQQPEKAMQLLEENLKQAQRFPDSKYAAHLCAILAMNNRILDHEKESKQYIDLAHVYAEKTTHKETKGYVSYCRGWLHARNNQEAEAVRQFLNALQQFDNAQPSESLLIRKASTLSELTSIYANWKEYELQEKYGKQALDIAIKQQDPAAIFEAYMMMGYLCEQQYIASLQDDKLHTSERYYLKAIETYQKNKQNMVVSSNLSFAAINLANLYLHYFPDTYREKAIAYAEMALAQAQQSEQFSQVASAYGILADISIKKGNAERAKDYLLASLTAVNQDPLLDQTVVMSIYQHLSKIYEEEKNLSEALRYYKSYNEVFTRVYDTEKLEQGRRLEAQFEKERQQQQLLRLALESQQKEQQLSLMHIRTVQQQQLLQNMRLNEENQRKELELAHLEGQKKEQQLKLSRLEAQKREQEVLNFQNTISYKEKLNRYYGLLAAAFLLLLILLLYAYLQRAKGMQQQQKLHALALEQERQNSQISNLTAMLDGQELERGRLARDLHDGLGGILSSTKLNLSHRIEKMNDVEKLHMQDSLSQLDSAVNELRRVAHNLMPDLLIKYGLQEVLQDYAKRMENEKLEIDVHFLHYTQRLSTENQLLVYRIIQELVNNAIKHAEANQLLIQLVEENDRIYVTIEDNGKGFDMNAIEQKKSAGLHNIQSRVQFLKGQLNIQSELNLGTTIEFDFPIQNTTA</sequence>
<dbReference type="InterPro" id="IPR011712">
    <property type="entry name" value="Sig_transdc_His_kin_sub3_dim/P"/>
</dbReference>
<feature type="domain" description="Histidine kinase" evidence="6">
    <location>
        <begin position="564"/>
        <end position="756"/>
    </location>
</feature>
<dbReference type="CDD" id="cd16917">
    <property type="entry name" value="HATPase_UhpB-NarQ-NarX-like"/>
    <property type="match status" value="1"/>
</dbReference>
<dbReference type="SUPFAM" id="SSF55874">
    <property type="entry name" value="ATPase domain of HSP90 chaperone/DNA topoisomerase II/histidine kinase"/>
    <property type="match status" value="1"/>
</dbReference>
<dbReference type="PROSITE" id="PS50109">
    <property type="entry name" value="HIS_KIN"/>
    <property type="match status" value="1"/>
</dbReference>
<evidence type="ECO:0000256" key="1">
    <source>
        <dbReference type="ARBA" id="ARBA00022679"/>
    </source>
</evidence>
<dbReference type="InterPro" id="IPR003594">
    <property type="entry name" value="HATPase_dom"/>
</dbReference>
<dbReference type="RefSeq" id="WP_085472528.1">
    <property type="nucleotide sequence ID" value="NZ_FXAU01000003.1"/>
</dbReference>
<dbReference type="AlphaFoldDB" id="A0A1X7JJP7"/>
<dbReference type="InterPro" id="IPR050482">
    <property type="entry name" value="Sensor_HK_TwoCompSys"/>
</dbReference>
<dbReference type="GO" id="GO:0046983">
    <property type="term" value="F:protein dimerization activity"/>
    <property type="evidence" value="ECO:0007669"/>
    <property type="project" value="InterPro"/>
</dbReference>
<dbReference type="PANTHER" id="PTHR24421">
    <property type="entry name" value="NITRATE/NITRITE SENSOR PROTEIN NARX-RELATED"/>
    <property type="match status" value="1"/>
</dbReference>
<keyword evidence="5" id="KW-0472">Membrane</keyword>
<evidence type="ECO:0000313" key="7">
    <source>
        <dbReference type="EMBL" id="SMG27981.1"/>
    </source>
</evidence>
<evidence type="ECO:0000256" key="5">
    <source>
        <dbReference type="SAM" id="Phobius"/>
    </source>
</evidence>
<dbReference type="Pfam" id="PF07730">
    <property type="entry name" value="HisKA_3"/>
    <property type="match status" value="1"/>
</dbReference>
<dbReference type="InterPro" id="IPR011990">
    <property type="entry name" value="TPR-like_helical_dom_sf"/>
</dbReference>
<keyword evidence="1" id="KW-0808">Transferase</keyword>
<accession>A0A1X7JJP7</accession>
<gene>
    <name evidence="7" type="ORF">SAMN05660862_1755</name>
</gene>